<evidence type="ECO:0000313" key="1">
    <source>
        <dbReference type="EMBL" id="LAA96797.1"/>
    </source>
</evidence>
<accession>A0A2D4JK25</accession>
<dbReference type="AlphaFoldDB" id="A0A2D4JK25"/>
<reference evidence="1" key="1">
    <citation type="submission" date="2017-07" db="EMBL/GenBank/DDBJ databases">
        <authorList>
            <person name="Mikheyev A."/>
            <person name="Grau M."/>
        </authorList>
    </citation>
    <scope>NUCLEOTIDE SEQUENCE</scope>
    <source>
        <tissue evidence="1">Venom_gland</tissue>
    </source>
</reference>
<reference evidence="1" key="2">
    <citation type="submission" date="2017-11" db="EMBL/GenBank/DDBJ databases">
        <title>Coralsnake Venomics: Analyses of Venom Gland Transcriptomes and Proteomes of Six Brazilian Taxa.</title>
        <authorList>
            <person name="Aird S.D."/>
            <person name="Jorge da Silva N."/>
            <person name="Qiu L."/>
            <person name="Villar-Briones A."/>
            <person name="Aparecida-Saddi V."/>
            <person name="Campos-Telles M.P."/>
            <person name="Grau M."/>
            <person name="Mikheyev A.S."/>
        </authorList>
    </citation>
    <scope>NUCLEOTIDE SEQUENCE</scope>
    <source>
        <tissue evidence="1">Venom_gland</tissue>
    </source>
</reference>
<proteinExistence type="predicted"/>
<dbReference type="EMBL" id="IACK01201949">
    <property type="protein sequence ID" value="LAA96797.1"/>
    <property type="molecule type" value="Transcribed_RNA"/>
</dbReference>
<sequence>MFAIVINKTISCGRGNLESRIFVLAGFSEKVRISAFSRAILFSLQETLNRETIWKQKPQDYTQWITDLSTRWLSKWFYTCSCLIQKPTKLRGSSAIHNEREKFKKPKFTGETQKIRISCKSSSTSAVQLKR</sequence>
<organism evidence="1">
    <name type="scientific">Micrurus lemniscatus lemniscatus</name>
    <dbReference type="NCBI Taxonomy" id="129467"/>
    <lineage>
        <taxon>Eukaryota</taxon>
        <taxon>Metazoa</taxon>
        <taxon>Chordata</taxon>
        <taxon>Craniata</taxon>
        <taxon>Vertebrata</taxon>
        <taxon>Euteleostomi</taxon>
        <taxon>Lepidosauria</taxon>
        <taxon>Squamata</taxon>
        <taxon>Bifurcata</taxon>
        <taxon>Unidentata</taxon>
        <taxon>Episquamata</taxon>
        <taxon>Toxicofera</taxon>
        <taxon>Serpentes</taxon>
        <taxon>Colubroidea</taxon>
        <taxon>Elapidae</taxon>
        <taxon>Elapinae</taxon>
        <taxon>Micrurus</taxon>
    </lineage>
</organism>
<name>A0A2D4JK25_MICLE</name>
<protein>
    <submittedName>
        <fullName evidence="1">Uncharacterized protein</fullName>
    </submittedName>
</protein>